<dbReference type="GO" id="GO:0016853">
    <property type="term" value="F:isomerase activity"/>
    <property type="evidence" value="ECO:0007669"/>
    <property type="project" value="UniProtKB-KW"/>
</dbReference>
<evidence type="ECO:0000259" key="2">
    <source>
        <dbReference type="Pfam" id="PF02350"/>
    </source>
</evidence>
<dbReference type="InterPro" id="IPR003331">
    <property type="entry name" value="UDP_GlcNAc_Epimerase_2_dom"/>
</dbReference>
<dbReference type="SUPFAM" id="SSF53756">
    <property type="entry name" value="UDP-Glycosyltransferase/glycogen phosphorylase"/>
    <property type="match status" value="1"/>
</dbReference>
<name>A0A7G1H2H1_9BACT</name>
<dbReference type="Gene3D" id="3.40.50.2000">
    <property type="entry name" value="Glycogen Phosphorylase B"/>
    <property type="match status" value="2"/>
</dbReference>
<organism evidence="3 4">
    <name type="scientific">Dissulfurispira thermophila</name>
    <dbReference type="NCBI Taxonomy" id="2715679"/>
    <lineage>
        <taxon>Bacteria</taxon>
        <taxon>Pseudomonadati</taxon>
        <taxon>Nitrospirota</taxon>
        <taxon>Thermodesulfovibrionia</taxon>
        <taxon>Thermodesulfovibrionales</taxon>
        <taxon>Dissulfurispiraceae</taxon>
        <taxon>Dissulfurispira</taxon>
    </lineage>
</organism>
<dbReference type="InterPro" id="IPR029767">
    <property type="entry name" value="WecB-like"/>
</dbReference>
<comment type="similarity">
    <text evidence="1">Belongs to the UDP-N-acetylglucosamine 2-epimerase family.</text>
</comment>
<dbReference type="PANTHER" id="PTHR43174">
    <property type="entry name" value="UDP-N-ACETYLGLUCOSAMINE 2-EPIMERASE"/>
    <property type="match status" value="1"/>
</dbReference>
<reference evidence="3 4" key="1">
    <citation type="submission" date="2020-03" db="EMBL/GenBank/DDBJ databases">
        <title>Complete genome sequences of two sulfur-disproportionating bacterial strains T55J and Mzg5.</title>
        <authorList>
            <person name="Umezawa K."/>
            <person name="Kojima H."/>
            <person name="Kato Y."/>
            <person name="Fukui M."/>
        </authorList>
    </citation>
    <scope>NUCLEOTIDE SEQUENCE [LARGE SCALE GENOMIC DNA]</scope>
    <source>
        <strain evidence="3 4">T55J</strain>
    </source>
</reference>
<evidence type="ECO:0000313" key="3">
    <source>
        <dbReference type="EMBL" id="BCB96333.1"/>
    </source>
</evidence>
<keyword evidence="1" id="KW-0413">Isomerase</keyword>
<feature type="domain" description="UDP-N-acetylglucosamine 2-epimerase" evidence="2">
    <location>
        <begin position="1"/>
        <end position="88"/>
    </location>
</feature>
<dbReference type="PANTHER" id="PTHR43174:SF3">
    <property type="entry name" value="UDP-N-ACETYLGLUCOSAMINE 2-EPIMERASE"/>
    <property type="match status" value="1"/>
</dbReference>
<keyword evidence="4" id="KW-1185">Reference proteome</keyword>
<dbReference type="Proteomes" id="UP000516360">
    <property type="component" value="Chromosome"/>
</dbReference>
<sequence>MQYVDAVVGNSSSGIIEAPSFKIGTIDIGDRQKGRIKAKSVIDCQPDYYSIKEAIKKLYSREFKEILENIKNPYGDGQASEKIIDVLKKVRLNDLKKVFYYIDITEDDGK</sequence>
<protein>
    <recommendedName>
        <fullName evidence="2">UDP-N-acetylglucosamine 2-epimerase domain-containing protein</fullName>
    </recommendedName>
</protein>
<dbReference type="KEGG" id="dtp:JZK55_12550"/>
<dbReference type="Pfam" id="PF02350">
    <property type="entry name" value="Epimerase_2"/>
    <property type="match status" value="1"/>
</dbReference>
<gene>
    <name evidence="3" type="ORF">JZK55_12550</name>
</gene>
<proteinExistence type="inferred from homology"/>
<evidence type="ECO:0000313" key="4">
    <source>
        <dbReference type="Proteomes" id="UP000516360"/>
    </source>
</evidence>
<dbReference type="EMBL" id="AP022873">
    <property type="protein sequence ID" value="BCB96333.1"/>
    <property type="molecule type" value="Genomic_DNA"/>
</dbReference>
<dbReference type="AlphaFoldDB" id="A0A7G1H2H1"/>
<evidence type="ECO:0000256" key="1">
    <source>
        <dbReference type="RuleBase" id="RU003513"/>
    </source>
</evidence>
<accession>A0A7G1H2H1</accession>